<feature type="non-terminal residue" evidence="1">
    <location>
        <position position="31"/>
    </location>
</feature>
<organism evidence="1 2">
    <name type="scientific">Rhizopogon vesiculosus</name>
    <dbReference type="NCBI Taxonomy" id="180088"/>
    <lineage>
        <taxon>Eukaryota</taxon>
        <taxon>Fungi</taxon>
        <taxon>Dikarya</taxon>
        <taxon>Basidiomycota</taxon>
        <taxon>Agaricomycotina</taxon>
        <taxon>Agaricomycetes</taxon>
        <taxon>Agaricomycetidae</taxon>
        <taxon>Boletales</taxon>
        <taxon>Suillineae</taxon>
        <taxon>Rhizopogonaceae</taxon>
        <taxon>Rhizopogon</taxon>
    </lineage>
</organism>
<dbReference type="AlphaFoldDB" id="A0A1J8R1G3"/>
<gene>
    <name evidence="1" type="ORF">AZE42_14098</name>
</gene>
<dbReference type="EMBL" id="LVVM01000948">
    <property type="protein sequence ID" value="OJA19648.1"/>
    <property type="molecule type" value="Genomic_DNA"/>
</dbReference>
<dbReference type="OrthoDB" id="3016665at2759"/>
<sequence length="31" mass="3141">MVDLIKIIANGTNAGIDISNLSSSTGYSPST</sequence>
<dbReference type="Proteomes" id="UP000183567">
    <property type="component" value="Unassembled WGS sequence"/>
</dbReference>
<reference evidence="1 2" key="1">
    <citation type="submission" date="2016-03" db="EMBL/GenBank/DDBJ databases">
        <title>Comparative genomics of the ectomycorrhizal sister species Rhizopogon vinicolor and Rhizopogon vesiculosus (Basidiomycota: Boletales) reveals a divergence of the mating type B locus.</title>
        <authorList>
            <person name="Mujic A.B."/>
            <person name="Kuo A."/>
            <person name="Tritt A."/>
            <person name="Lipzen A."/>
            <person name="Chen C."/>
            <person name="Johnson J."/>
            <person name="Sharma A."/>
            <person name="Barry K."/>
            <person name="Grigoriev I.V."/>
            <person name="Spatafora J.W."/>
        </authorList>
    </citation>
    <scope>NUCLEOTIDE SEQUENCE [LARGE SCALE GENOMIC DNA]</scope>
    <source>
        <strain evidence="1 2">AM-OR11-056</strain>
    </source>
</reference>
<evidence type="ECO:0000313" key="2">
    <source>
        <dbReference type="Proteomes" id="UP000183567"/>
    </source>
</evidence>
<evidence type="ECO:0000313" key="1">
    <source>
        <dbReference type="EMBL" id="OJA19648.1"/>
    </source>
</evidence>
<accession>A0A1J8R1G3</accession>
<name>A0A1J8R1G3_9AGAM</name>
<proteinExistence type="predicted"/>
<comment type="caution">
    <text evidence="1">The sequence shown here is derived from an EMBL/GenBank/DDBJ whole genome shotgun (WGS) entry which is preliminary data.</text>
</comment>
<keyword evidence="2" id="KW-1185">Reference proteome</keyword>
<protein>
    <submittedName>
        <fullName evidence="1">Uncharacterized protein</fullName>
    </submittedName>
</protein>